<dbReference type="EMBL" id="JAAWVT010000001">
    <property type="protein sequence ID" value="NKG19422.1"/>
    <property type="molecule type" value="Genomic_DNA"/>
</dbReference>
<comment type="caution">
    <text evidence="4">The sequence shown here is derived from an EMBL/GenBank/DDBJ whole genome shotgun (WGS) entry which is preliminary data.</text>
</comment>
<dbReference type="InterPro" id="IPR012334">
    <property type="entry name" value="Pectin_lyas_fold"/>
</dbReference>
<dbReference type="RefSeq" id="WP_168150380.1">
    <property type="nucleotide sequence ID" value="NZ_JAAWVT010000001.1"/>
</dbReference>
<dbReference type="InterPro" id="IPR013693">
    <property type="entry name" value="SpoIID/LytB_N"/>
</dbReference>
<evidence type="ECO:0000256" key="1">
    <source>
        <dbReference type="SAM" id="SignalP"/>
    </source>
</evidence>
<feature type="signal peptide" evidence="1">
    <location>
        <begin position="1"/>
        <end position="24"/>
    </location>
</feature>
<dbReference type="Pfam" id="PF08486">
    <property type="entry name" value="SpoIID"/>
    <property type="match status" value="1"/>
</dbReference>
<reference evidence="4 5" key="1">
    <citation type="submission" date="2020-04" db="EMBL/GenBank/DDBJ databases">
        <title>Paeniglutamicibacter sp. ANT13_2, a novel actinomycete isolated from sediment in Antarctica.</title>
        <authorList>
            <person name="Sakdapetsiri C."/>
            <person name="Pinyakong O."/>
        </authorList>
    </citation>
    <scope>NUCLEOTIDE SEQUENCE [LARGE SCALE GENOMIC DNA]</scope>
    <source>
        <strain evidence="4 5">ANT13_2</strain>
    </source>
</reference>
<evidence type="ECO:0000313" key="4">
    <source>
        <dbReference type="EMBL" id="NKG19422.1"/>
    </source>
</evidence>
<feature type="domain" description="Right handed beta helix" evidence="3">
    <location>
        <begin position="745"/>
        <end position="866"/>
    </location>
</feature>
<feature type="chain" id="PRO_5047544138" evidence="1">
    <location>
        <begin position="25"/>
        <end position="867"/>
    </location>
</feature>
<gene>
    <name evidence="4" type="ORF">HED64_01710</name>
</gene>
<dbReference type="InterPro" id="IPR039448">
    <property type="entry name" value="Beta_helix"/>
</dbReference>
<dbReference type="NCBIfam" id="TIGR02669">
    <property type="entry name" value="SpoIID_LytB"/>
    <property type="match status" value="1"/>
</dbReference>
<dbReference type="SUPFAM" id="SSF51126">
    <property type="entry name" value="Pectin lyase-like"/>
    <property type="match status" value="1"/>
</dbReference>
<dbReference type="InterPro" id="IPR013486">
    <property type="entry name" value="SpoIID/LytB"/>
</dbReference>
<dbReference type="Pfam" id="PF13229">
    <property type="entry name" value="Beta_helix"/>
    <property type="match status" value="1"/>
</dbReference>
<evidence type="ECO:0000313" key="5">
    <source>
        <dbReference type="Proteomes" id="UP000746595"/>
    </source>
</evidence>
<protein>
    <submittedName>
        <fullName evidence="4">SpoIID/LytB domain-containing protein</fullName>
    </submittedName>
</protein>
<sequence length="867" mass="90378">MRPTALMLAATLFVGVLIPGTAAAAAPSITTMVPAAPIAESNATYLAKAAISLGGADATTGKLKDGRLWRSHGDGIVVYSDTRKALTVRNALAQAWADTGWENGRFGYPTAEQYSYGADTRQAFTGGILGARSNGTSYWLPAPKPGDFTLAGSGWGHGVGMSQYGARSMAEEGKSATSILQYYYNPATVTASTSSAASDIRVQLLKSATSSLSVAGGKMRVIDPTAKKTYTGAAGSTLSFSRSGTSLSYTFKTPAGYDVIARDLNKDGVRDINPAPQANLVTGKLRIQWEGTRAWPASTAATLLINKSNAESTSPGIYRHGVLEAGILSDQVNLVTSLRLNDEYLYGLAEVPSSWPSAVLQAQAMAGRTYAMRKVNTLKSSCDCNVTDETLDQKFTGFVKENEQLGYGAKWKAAVDATLTRTSTGVPATGKVVMYAGRLADTLYFSSSGGATRNSEDVWSTPFPYLRSRSDPWSLKTNANNPYKTWSQKITQAKLAQVFGLKEVASVAFTKSADLTIKSATAKSSTGLSKTLTGNAFRGSSTGVGAFSAWITSIKPIVAAPVATTINPRNFCTTTVKVGANLATAVSAAVEGAVICLDAGTHKPNNLTLKPRQSLAGNTRSNTRLDGTVAVSTTVSGTLQRIYSTKIPATAPTGLACTTGNLCNSTQILYANGAALKRVTSKAAVVGGTYWIDHKNRSIYTTKASSTTNKYTMASATRSVNLGTWSKLGNVYIIGYANPSNTGALWLKGAHSTLYASTVAWNHGIGVQSNGQSTTISGSLVRLNGQSGITGSTGKNSIIKSTEISANGWAGYKPTTFTGGIAASGSATMKVSGSKILDNRAVGNTSGVRTTNGAVVSVSTSTVSGNS</sequence>
<proteinExistence type="predicted"/>
<dbReference type="Proteomes" id="UP000746595">
    <property type="component" value="Unassembled WGS sequence"/>
</dbReference>
<evidence type="ECO:0000259" key="3">
    <source>
        <dbReference type="Pfam" id="PF13229"/>
    </source>
</evidence>
<organism evidence="4 5">
    <name type="scientific">Paeniglutamicibacter terrestris</name>
    <dbReference type="NCBI Taxonomy" id="2723403"/>
    <lineage>
        <taxon>Bacteria</taxon>
        <taxon>Bacillati</taxon>
        <taxon>Actinomycetota</taxon>
        <taxon>Actinomycetes</taxon>
        <taxon>Micrococcales</taxon>
        <taxon>Micrococcaceae</taxon>
        <taxon>Paeniglutamicibacter</taxon>
    </lineage>
</organism>
<evidence type="ECO:0000259" key="2">
    <source>
        <dbReference type="Pfam" id="PF08486"/>
    </source>
</evidence>
<keyword evidence="1" id="KW-0732">Signal</keyword>
<dbReference type="Gene3D" id="2.160.20.10">
    <property type="entry name" value="Single-stranded right-handed beta-helix, Pectin lyase-like"/>
    <property type="match status" value="1"/>
</dbReference>
<dbReference type="InterPro" id="IPR011050">
    <property type="entry name" value="Pectin_lyase_fold/virulence"/>
</dbReference>
<feature type="domain" description="Sporulation stage II protein D amidase enhancer LytB N-terminal" evidence="2">
    <location>
        <begin position="331"/>
        <end position="419"/>
    </location>
</feature>
<keyword evidence="5" id="KW-1185">Reference proteome</keyword>
<accession>A0ABX1FZP4</accession>
<name>A0ABX1FZP4_9MICC</name>